<evidence type="ECO:0000256" key="8">
    <source>
        <dbReference type="ARBA" id="ARBA00022833"/>
    </source>
</evidence>
<dbReference type="GO" id="GO:0006269">
    <property type="term" value="P:DNA replication, synthesis of primer"/>
    <property type="evidence" value="ECO:0007669"/>
    <property type="project" value="UniProtKB-UniRule"/>
</dbReference>
<keyword evidence="3 12" id="KW-0808">Transferase</keyword>
<keyword evidence="8 13" id="KW-0862">Zinc</keyword>
<sequence>MNNIDEIKSRLDIVDIVSESVKLKRSGKNYTGFCPFHANTRTPAFVVFPESGTWRCFGECNEGGDIFRYVMKKEGWDFKEALENLAERAGVKLEPLTPQKVEANERETQLRKLLEDAVIFYRYQLTQSEAGQQARDYLVKRGIKPETAEIWGLGYAPKSWDATLNYFLKKGYPEKDILDVGLLSERESGGYYDRFRHRLMFPIRDAGGNMTGFGGRILDPDDIPKFMNSPQTDLFDKSSLLYGLDKARKAIRSENQAVIVEGYMDVIVVHQEGFQNVVSPMGTALTEIQMRQLKRYTRRFVLALDPDAAGIKATMRGLEVAREALDHSSDLVFDARGLLHNEARLQADLRVSTLPDELDPDEIVLRDPQEWKAIIENARPIITHVLETLTASADINDPKTKSDIAARILPLVNDVSNPVERDAFRQQVARALQVDERALMMLTSQARRGQRSRSRTNEVPEENNLKVRPALNGQVNVRAMELNVLAYLTRNPDQLFRVNRYMQNQNLERLAREDFQLSEHQQVFTLIDEAMKQNDIDPEEYLQEKLAEDMTAALEPQIMPKPSEEKVDEKRELEDILRTILLMRLNAVNTQVQEFRFLQDQQETEEDKTDQKAFQTNLVGLIRLRGVIDKALATPLQLD</sequence>
<keyword evidence="5 12" id="KW-0235">DNA replication</keyword>
<dbReference type="GO" id="GO:0000428">
    <property type="term" value="C:DNA-directed RNA polymerase complex"/>
    <property type="evidence" value="ECO:0007669"/>
    <property type="project" value="UniProtKB-KW"/>
</dbReference>
<proteinExistence type="inferred from homology"/>
<keyword evidence="4 12" id="KW-0548">Nucleotidyltransferase</keyword>
<dbReference type="SMART" id="SM00493">
    <property type="entry name" value="TOPRIM"/>
    <property type="match status" value="1"/>
</dbReference>
<dbReference type="Gene3D" id="3.90.580.10">
    <property type="entry name" value="Zinc finger, CHC2-type domain"/>
    <property type="match status" value="1"/>
</dbReference>
<evidence type="ECO:0000313" key="17">
    <source>
        <dbReference type="Proteomes" id="UP000256388"/>
    </source>
</evidence>
<comment type="catalytic activity">
    <reaction evidence="12">
        <text>ssDNA + n NTP = ssDNA/pppN(pN)n-1 hybrid + (n-1) diphosphate.</text>
        <dbReference type="EC" id="2.7.7.101"/>
    </reaction>
</comment>
<evidence type="ECO:0000256" key="3">
    <source>
        <dbReference type="ARBA" id="ARBA00022679"/>
    </source>
</evidence>
<dbReference type="PANTHER" id="PTHR30313">
    <property type="entry name" value="DNA PRIMASE"/>
    <property type="match status" value="1"/>
</dbReference>
<dbReference type="InterPro" id="IPR034151">
    <property type="entry name" value="TOPRIM_DnaG_bac"/>
</dbReference>
<dbReference type="InterPro" id="IPR037068">
    <property type="entry name" value="DNA_primase_core_N_sf"/>
</dbReference>
<dbReference type="GO" id="GO:0008270">
    <property type="term" value="F:zinc ion binding"/>
    <property type="evidence" value="ECO:0007669"/>
    <property type="project" value="UniProtKB-KW"/>
</dbReference>
<evidence type="ECO:0000256" key="2">
    <source>
        <dbReference type="ARBA" id="ARBA00022515"/>
    </source>
</evidence>
<dbReference type="GO" id="GO:1990077">
    <property type="term" value="C:primosome complex"/>
    <property type="evidence" value="ECO:0007669"/>
    <property type="project" value="UniProtKB-KW"/>
</dbReference>
<dbReference type="SUPFAM" id="SSF56731">
    <property type="entry name" value="DNA primase core"/>
    <property type="match status" value="1"/>
</dbReference>
<evidence type="ECO:0000256" key="7">
    <source>
        <dbReference type="ARBA" id="ARBA00022771"/>
    </source>
</evidence>
<dbReference type="EC" id="2.7.7.101" evidence="12"/>
<dbReference type="InterPro" id="IPR002694">
    <property type="entry name" value="Znf_CHC2"/>
</dbReference>
<dbReference type="NCBIfam" id="TIGR01391">
    <property type="entry name" value="dnaG"/>
    <property type="match status" value="1"/>
</dbReference>
<evidence type="ECO:0000256" key="4">
    <source>
        <dbReference type="ARBA" id="ARBA00022695"/>
    </source>
</evidence>
<gene>
    <name evidence="12" type="primary">dnaG</name>
    <name evidence="16" type="ORF">DFR64_1837</name>
</gene>
<dbReference type="Gene3D" id="3.90.980.10">
    <property type="entry name" value="DNA primase, catalytic core, N-terminal domain"/>
    <property type="match status" value="1"/>
</dbReference>
<dbReference type="SUPFAM" id="SSF57783">
    <property type="entry name" value="Zinc beta-ribbon"/>
    <property type="match status" value="1"/>
</dbReference>
<keyword evidence="11 12" id="KW-0804">Transcription</keyword>
<dbReference type="OrthoDB" id="9803773at2"/>
<evidence type="ECO:0000256" key="1">
    <source>
        <dbReference type="ARBA" id="ARBA00022478"/>
    </source>
</evidence>
<dbReference type="PANTHER" id="PTHR30313:SF2">
    <property type="entry name" value="DNA PRIMASE"/>
    <property type="match status" value="1"/>
</dbReference>
<comment type="function">
    <text evidence="12 13">RNA polymerase that catalyzes the synthesis of short RNA molecules used as primers for DNA polymerase during DNA replication.</text>
</comment>
<comment type="subunit">
    <text evidence="12">Monomer. Interacts with DnaB.</text>
</comment>
<dbReference type="EMBL" id="QUMS01000002">
    <property type="protein sequence ID" value="REG08470.1"/>
    <property type="molecule type" value="Genomic_DNA"/>
</dbReference>
<evidence type="ECO:0000256" key="12">
    <source>
        <dbReference type="HAMAP-Rule" id="MF_00974"/>
    </source>
</evidence>
<organism evidence="16 17">
    <name type="scientific">Pelolinea submarina</name>
    <dbReference type="NCBI Taxonomy" id="913107"/>
    <lineage>
        <taxon>Bacteria</taxon>
        <taxon>Bacillati</taxon>
        <taxon>Chloroflexota</taxon>
        <taxon>Anaerolineae</taxon>
        <taxon>Anaerolineales</taxon>
        <taxon>Anaerolineaceae</taxon>
        <taxon>Pelolinea</taxon>
    </lineage>
</organism>
<dbReference type="GO" id="GO:0005737">
    <property type="term" value="C:cytoplasm"/>
    <property type="evidence" value="ECO:0007669"/>
    <property type="project" value="TreeGrafter"/>
</dbReference>
<dbReference type="Proteomes" id="UP000256388">
    <property type="component" value="Unassembled WGS sequence"/>
</dbReference>
<dbReference type="HAMAP" id="MF_00974">
    <property type="entry name" value="DNA_primase_DnaG"/>
    <property type="match status" value="1"/>
</dbReference>
<evidence type="ECO:0000256" key="10">
    <source>
        <dbReference type="ARBA" id="ARBA00023125"/>
    </source>
</evidence>
<dbReference type="Gene3D" id="3.40.1360.10">
    <property type="match status" value="1"/>
</dbReference>
<name>A0A347ZNI6_9CHLR</name>
<dbReference type="Pfam" id="PF13155">
    <property type="entry name" value="Toprim_2"/>
    <property type="match status" value="1"/>
</dbReference>
<dbReference type="Pfam" id="PF10410">
    <property type="entry name" value="DnaB_bind"/>
    <property type="match status" value="1"/>
</dbReference>
<dbReference type="GO" id="GO:0003677">
    <property type="term" value="F:DNA binding"/>
    <property type="evidence" value="ECO:0007669"/>
    <property type="project" value="UniProtKB-KW"/>
</dbReference>
<dbReference type="Pfam" id="PF08275">
    <property type="entry name" value="DNAG_N"/>
    <property type="match status" value="1"/>
</dbReference>
<dbReference type="InterPro" id="IPR036977">
    <property type="entry name" value="DNA_primase_Znf_CHC2"/>
</dbReference>
<evidence type="ECO:0000256" key="11">
    <source>
        <dbReference type="ARBA" id="ARBA00023163"/>
    </source>
</evidence>
<dbReference type="PROSITE" id="PS50880">
    <property type="entry name" value="TOPRIM"/>
    <property type="match status" value="1"/>
</dbReference>
<dbReference type="InterPro" id="IPR050219">
    <property type="entry name" value="DnaG_primase"/>
</dbReference>
<feature type="domain" description="Toprim" evidence="15">
    <location>
        <begin position="255"/>
        <end position="339"/>
    </location>
</feature>
<evidence type="ECO:0000259" key="15">
    <source>
        <dbReference type="PROSITE" id="PS50880"/>
    </source>
</evidence>
<dbReference type="InterPro" id="IPR030846">
    <property type="entry name" value="DnaG_bac"/>
</dbReference>
<dbReference type="InterPro" id="IPR013264">
    <property type="entry name" value="DNAG_N"/>
</dbReference>
<keyword evidence="9" id="KW-0460">Magnesium</keyword>
<dbReference type="PIRSF" id="PIRSF002811">
    <property type="entry name" value="DnaG"/>
    <property type="match status" value="1"/>
</dbReference>
<feature type="zinc finger region" description="CHC2-type" evidence="14">
    <location>
        <begin position="34"/>
        <end position="60"/>
    </location>
</feature>
<dbReference type="InterPro" id="IPR006171">
    <property type="entry name" value="TOPRIM_dom"/>
</dbReference>
<dbReference type="AlphaFoldDB" id="A0A347ZNI6"/>
<keyword evidence="1 12" id="KW-0240">DNA-directed RNA polymerase</keyword>
<protein>
    <recommendedName>
        <fullName evidence="12 13">DNA primase</fullName>
        <ecNumber evidence="12">2.7.7.101</ecNumber>
    </recommendedName>
</protein>
<dbReference type="SMART" id="SM00400">
    <property type="entry name" value="ZnF_CHCC"/>
    <property type="match status" value="1"/>
</dbReference>
<keyword evidence="2 12" id="KW-0639">Primosome</keyword>
<dbReference type="RefSeq" id="WP_116225125.1">
    <property type="nucleotide sequence ID" value="NZ_AP018437.1"/>
</dbReference>
<accession>A0A347ZNI6</accession>
<dbReference type="InterPro" id="IPR019475">
    <property type="entry name" value="DNA_primase_DnaB-bd"/>
</dbReference>
<dbReference type="FunFam" id="3.90.980.10:FF:000001">
    <property type="entry name" value="DNA primase"/>
    <property type="match status" value="1"/>
</dbReference>
<keyword evidence="10 12" id="KW-0238">DNA-binding</keyword>
<dbReference type="CDD" id="cd03364">
    <property type="entry name" value="TOPRIM_DnaG_primases"/>
    <property type="match status" value="1"/>
</dbReference>
<evidence type="ECO:0000256" key="9">
    <source>
        <dbReference type="ARBA" id="ARBA00022842"/>
    </source>
</evidence>
<keyword evidence="6 13" id="KW-0479">Metal-binding</keyword>
<comment type="caution">
    <text evidence="12">Lacks conserved residue(s) required for the propagation of feature annotation.</text>
</comment>
<reference evidence="16 17" key="1">
    <citation type="submission" date="2018-08" db="EMBL/GenBank/DDBJ databases">
        <title>Genomic Encyclopedia of Type Strains, Phase IV (KMG-IV): sequencing the most valuable type-strain genomes for metagenomic binning, comparative biology and taxonomic classification.</title>
        <authorList>
            <person name="Goeker M."/>
        </authorList>
    </citation>
    <scope>NUCLEOTIDE SEQUENCE [LARGE SCALE GENOMIC DNA]</scope>
    <source>
        <strain evidence="16 17">DSM 23923</strain>
    </source>
</reference>
<evidence type="ECO:0000256" key="14">
    <source>
        <dbReference type="PIRSR" id="PIRSR002811-1"/>
    </source>
</evidence>
<comment type="similarity">
    <text evidence="12 13">Belongs to the DnaG primase family.</text>
</comment>
<keyword evidence="7 14" id="KW-0863">Zinc-finger</keyword>
<dbReference type="Pfam" id="PF01807">
    <property type="entry name" value="Zn_ribbon_DnaG"/>
    <property type="match status" value="1"/>
</dbReference>
<evidence type="ECO:0000313" key="16">
    <source>
        <dbReference type="EMBL" id="REG08470.1"/>
    </source>
</evidence>
<comment type="cofactor">
    <cofactor evidence="13 14">
        <name>Zn(2+)</name>
        <dbReference type="ChEBI" id="CHEBI:29105"/>
    </cofactor>
    <text evidence="13 14">Binds 1 zinc ion per monomer.</text>
</comment>
<evidence type="ECO:0000256" key="6">
    <source>
        <dbReference type="ARBA" id="ARBA00022723"/>
    </source>
</evidence>
<dbReference type="InterPro" id="IPR006295">
    <property type="entry name" value="DNA_primase_DnaG"/>
</dbReference>
<evidence type="ECO:0000256" key="5">
    <source>
        <dbReference type="ARBA" id="ARBA00022705"/>
    </source>
</evidence>
<comment type="caution">
    <text evidence="16">The sequence shown here is derived from an EMBL/GenBank/DDBJ whole genome shotgun (WGS) entry which is preliminary data.</text>
</comment>
<dbReference type="GO" id="GO:0003899">
    <property type="term" value="F:DNA-directed RNA polymerase activity"/>
    <property type="evidence" value="ECO:0007669"/>
    <property type="project" value="UniProtKB-UniRule"/>
</dbReference>
<keyword evidence="17" id="KW-1185">Reference proteome</keyword>
<evidence type="ECO:0000256" key="13">
    <source>
        <dbReference type="PIRNR" id="PIRNR002811"/>
    </source>
</evidence>